<feature type="coiled-coil region" evidence="1">
    <location>
        <begin position="10"/>
        <end position="55"/>
    </location>
</feature>
<comment type="caution">
    <text evidence="2">The sequence shown here is derived from an EMBL/GenBank/DDBJ whole genome shotgun (WGS) entry which is preliminary data.</text>
</comment>
<name>A0AAV9E988_ACOCL</name>
<sequence length="85" mass="10440">MVERRFIFPNQRAKDLYNLLIEEAEMMEKRRQMLLAALEKEEEEQQARKRQKRNGVKQLRRCNQRTIVMVMNNDLFSLYYNSDLE</sequence>
<evidence type="ECO:0000256" key="1">
    <source>
        <dbReference type="SAM" id="Coils"/>
    </source>
</evidence>
<protein>
    <submittedName>
        <fullName evidence="2">Uncharacterized protein</fullName>
    </submittedName>
</protein>
<accession>A0AAV9E988</accession>
<keyword evidence="1" id="KW-0175">Coiled coil</keyword>
<reference evidence="2" key="2">
    <citation type="submission" date="2023-06" db="EMBL/GenBank/DDBJ databases">
        <authorList>
            <person name="Ma L."/>
            <person name="Liu K.-W."/>
            <person name="Li Z."/>
            <person name="Hsiao Y.-Y."/>
            <person name="Qi Y."/>
            <person name="Fu T."/>
            <person name="Tang G."/>
            <person name="Zhang D."/>
            <person name="Sun W.-H."/>
            <person name="Liu D.-K."/>
            <person name="Li Y."/>
            <person name="Chen G.-Z."/>
            <person name="Liu X.-D."/>
            <person name="Liao X.-Y."/>
            <person name="Jiang Y.-T."/>
            <person name="Yu X."/>
            <person name="Hao Y."/>
            <person name="Huang J."/>
            <person name="Zhao X.-W."/>
            <person name="Ke S."/>
            <person name="Chen Y.-Y."/>
            <person name="Wu W.-L."/>
            <person name="Hsu J.-L."/>
            <person name="Lin Y.-F."/>
            <person name="Huang M.-D."/>
            <person name="Li C.-Y."/>
            <person name="Huang L."/>
            <person name="Wang Z.-W."/>
            <person name="Zhao X."/>
            <person name="Zhong W.-Y."/>
            <person name="Peng D.-H."/>
            <person name="Ahmad S."/>
            <person name="Lan S."/>
            <person name="Zhang J.-S."/>
            <person name="Tsai W.-C."/>
            <person name="Van De Peer Y."/>
            <person name="Liu Z.-J."/>
        </authorList>
    </citation>
    <scope>NUCLEOTIDE SEQUENCE</scope>
    <source>
        <strain evidence="2">CP</strain>
        <tissue evidence="2">Leaves</tissue>
    </source>
</reference>
<dbReference type="EMBL" id="JAUJYO010000008">
    <property type="protein sequence ID" value="KAK1309902.1"/>
    <property type="molecule type" value="Genomic_DNA"/>
</dbReference>
<dbReference type="AlphaFoldDB" id="A0AAV9E988"/>
<dbReference type="Proteomes" id="UP001180020">
    <property type="component" value="Unassembled WGS sequence"/>
</dbReference>
<evidence type="ECO:0000313" key="2">
    <source>
        <dbReference type="EMBL" id="KAK1309902.1"/>
    </source>
</evidence>
<reference evidence="2" key="1">
    <citation type="journal article" date="2023" name="Nat. Commun.">
        <title>Diploid and tetraploid genomes of Acorus and the evolution of monocots.</title>
        <authorList>
            <person name="Ma L."/>
            <person name="Liu K.W."/>
            <person name="Li Z."/>
            <person name="Hsiao Y.Y."/>
            <person name="Qi Y."/>
            <person name="Fu T."/>
            <person name="Tang G.D."/>
            <person name="Zhang D."/>
            <person name="Sun W.H."/>
            <person name="Liu D.K."/>
            <person name="Li Y."/>
            <person name="Chen G.Z."/>
            <person name="Liu X.D."/>
            <person name="Liao X.Y."/>
            <person name="Jiang Y.T."/>
            <person name="Yu X."/>
            <person name="Hao Y."/>
            <person name="Huang J."/>
            <person name="Zhao X.W."/>
            <person name="Ke S."/>
            <person name="Chen Y.Y."/>
            <person name="Wu W.L."/>
            <person name="Hsu J.L."/>
            <person name="Lin Y.F."/>
            <person name="Huang M.D."/>
            <person name="Li C.Y."/>
            <person name="Huang L."/>
            <person name="Wang Z.W."/>
            <person name="Zhao X."/>
            <person name="Zhong W.Y."/>
            <person name="Peng D.H."/>
            <person name="Ahmad S."/>
            <person name="Lan S."/>
            <person name="Zhang J.S."/>
            <person name="Tsai W.C."/>
            <person name="Van de Peer Y."/>
            <person name="Liu Z.J."/>
        </authorList>
    </citation>
    <scope>NUCLEOTIDE SEQUENCE</scope>
    <source>
        <strain evidence="2">CP</strain>
    </source>
</reference>
<keyword evidence="3" id="KW-1185">Reference proteome</keyword>
<proteinExistence type="predicted"/>
<gene>
    <name evidence="2" type="ORF">QJS10_CPA08g01493</name>
</gene>
<evidence type="ECO:0000313" key="3">
    <source>
        <dbReference type="Proteomes" id="UP001180020"/>
    </source>
</evidence>
<organism evidence="2 3">
    <name type="scientific">Acorus calamus</name>
    <name type="common">Sweet flag</name>
    <dbReference type="NCBI Taxonomy" id="4465"/>
    <lineage>
        <taxon>Eukaryota</taxon>
        <taxon>Viridiplantae</taxon>
        <taxon>Streptophyta</taxon>
        <taxon>Embryophyta</taxon>
        <taxon>Tracheophyta</taxon>
        <taxon>Spermatophyta</taxon>
        <taxon>Magnoliopsida</taxon>
        <taxon>Liliopsida</taxon>
        <taxon>Acoraceae</taxon>
        <taxon>Acorus</taxon>
    </lineage>
</organism>